<name>A0A1F7WCN6_9BACT</name>
<organism evidence="2 3">
    <name type="scientific">Candidatus Uhrbacteria bacterium RIFOXYC2_FULL_47_19</name>
    <dbReference type="NCBI Taxonomy" id="1802424"/>
    <lineage>
        <taxon>Bacteria</taxon>
        <taxon>Candidatus Uhriibacteriota</taxon>
    </lineage>
</organism>
<keyword evidence="1" id="KW-0812">Transmembrane</keyword>
<sequence>MGSDWPPSDIWPMFFANLAIWLVVGILIALIFSKKLENNKVFKTIGISAILLSVIGIFYIMFKFD</sequence>
<evidence type="ECO:0008006" key="4">
    <source>
        <dbReference type="Google" id="ProtNLM"/>
    </source>
</evidence>
<feature type="transmembrane region" description="Helical" evidence="1">
    <location>
        <begin position="44"/>
        <end position="62"/>
    </location>
</feature>
<gene>
    <name evidence="2" type="ORF">A2480_04560</name>
</gene>
<dbReference type="EMBL" id="MGFG01000029">
    <property type="protein sequence ID" value="OGM00586.1"/>
    <property type="molecule type" value="Genomic_DNA"/>
</dbReference>
<evidence type="ECO:0000313" key="2">
    <source>
        <dbReference type="EMBL" id="OGM00586.1"/>
    </source>
</evidence>
<keyword evidence="1" id="KW-0472">Membrane</keyword>
<comment type="caution">
    <text evidence="2">The sequence shown here is derived from an EMBL/GenBank/DDBJ whole genome shotgun (WGS) entry which is preliminary data.</text>
</comment>
<dbReference type="AlphaFoldDB" id="A0A1F7WCN6"/>
<proteinExistence type="predicted"/>
<reference evidence="2 3" key="1">
    <citation type="journal article" date="2016" name="Nat. Commun.">
        <title>Thousands of microbial genomes shed light on interconnected biogeochemical processes in an aquifer system.</title>
        <authorList>
            <person name="Anantharaman K."/>
            <person name="Brown C.T."/>
            <person name="Hug L.A."/>
            <person name="Sharon I."/>
            <person name="Castelle C.J."/>
            <person name="Probst A.J."/>
            <person name="Thomas B.C."/>
            <person name="Singh A."/>
            <person name="Wilkins M.J."/>
            <person name="Karaoz U."/>
            <person name="Brodie E.L."/>
            <person name="Williams K.H."/>
            <person name="Hubbard S.S."/>
            <person name="Banfield J.F."/>
        </authorList>
    </citation>
    <scope>NUCLEOTIDE SEQUENCE [LARGE SCALE GENOMIC DNA]</scope>
</reference>
<evidence type="ECO:0000256" key="1">
    <source>
        <dbReference type="SAM" id="Phobius"/>
    </source>
</evidence>
<protein>
    <recommendedName>
        <fullName evidence="4">DUF5652 domain-containing protein</fullName>
    </recommendedName>
</protein>
<evidence type="ECO:0000313" key="3">
    <source>
        <dbReference type="Proteomes" id="UP000176988"/>
    </source>
</evidence>
<accession>A0A1F7WCN6</accession>
<feature type="transmembrane region" description="Helical" evidence="1">
    <location>
        <begin position="12"/>
        <end position="32"/>
    </location>
</feature>
<dbReference type="Proteomes" id="UP000176988">
    <property type="component" value="Unassembled WGS sequence"/>
</dbReference>
<keyword evidence="1" id="KW-1133">Transmembrane helix</keyword>